<evidence type="ECO:0000256" key="4">
    <source>
        <dbReference type="ARBA" id="ARBA00022552"/>
    </source>
</evidence>
<accession>A0A1R1PHT7</accession>
<feature type="compositionally biased region" description="Acidic residues" evidence="13">
    <location>
        <begin position="536"/>
        <end position="558"/>
    </location>
</feature>
<gene>
    <name evidence="16" type="ORF">AX774_g6035</name>
</gene>
<feature type="region of interest" description="Disordered" evidence="13">
    <location>
        <begin position="392"/>
        <end position="411"/>
    </location>
</feature>
<keyword evidence="5 12" id="KW-0507">mRNA processing</keyword>
<dbReference type="EMBL" id="LSSK01001162">
    <property type="protein sequence ID" value="OMH80541.1"/>
    <property type="molecule type" value="Genomic_DNA"/>
</dbReference>
<keyword evidence="8 12" id="KW-0269">Exonuclease</keyword>
<sequence>MGVPAFYRWLVRRYPKVQTRVVEEEAYQVNGITIPVDATQPNPNGFEVDNLYLDMNGIVHPCCHPTDRPAPETEEEMLLEVFNCLDRVFLMMRPRKLVYMALDGVAPRAKMNQQRSRRFRAAMEAQLLREEKAALLGEDTEDFSVSYSLADNSNSGGGVKEKWDSNVITPGTPFMEKLSNALQYYIAEKLNTDPSWNNGNLSVVFSDAGVPGEGEHKLMKYIRTQRQQSDYDPNTVHVLYGLDADLIMLALATHEPHFKILREDVNWKQNNNNNNDDNKIIGGEKEKEKEKENQLILADGTPKQQPFVLCNIDILREYLELELVVSTHTPRNNKVKIDLERAIDDWVFLCFFVGNDFLPHLPSLEIREGAFDKLVTSWKQSLFLPSKFTSFTNEQNQNGEERERERERDVGSVQYLTNNGTVDIARVIYIFDELKSMESSTFVRRKQNEDYYQNKNSNQNFKSNTPALNLNANLNANSNENNRKAALQLRDFLVASKSNNNNNNNNNGDDEEGSVTAGHKRKAQEQEQEQEQKEQNEEEEDDDEEEDEEEEEEEEEEILLQGGTVSVNDANAIANHIQKQAVVDTDADADADLDADSDAFAGGDDIRLHEEGYKQRYYLAKFGLDPTKQSSQEYSDQVGQIVTEYIKGLCWVLHYYYHGCVSWSWFYPFHYAPLVSDFSDSLIISSPPSPSSHSSTQTQTQTLMLDEQLIEKIKTFDLSKPITPLEQLMSVLPYSSAKNVLPESLSNLMVSPTSPIISYYPQHFKIDLNGKKHAWQGVAILPFINESTLLAAIQPVIQSLTADQLARNRPGIEMICVGSNNTFTYEPLCDLYSNTSSNTSSNSDLTHRASLTAGNLFGFATKLDSFIPFTTVYSPLKPFGKPDLTHCSYIIASYHLPPTSDTFVASRLLPGVSLPTPTLNSTTDLDFVMSRGRSGYHVRNANRYNNPYHGNNRDYSPINEFHNPRRYNNNRNPNQNNNSNRNYNQSHNYNNNNNNNNNNNSGGGGGNKRLGSFRKYY</sequence>
<keyword evidence="7 12" id="KW-0378">Hydrolase</keyword>
<keyword evidence="9" id="KW-0805">Transcription regulation</keyword>
<evidence type="ECO:0000256" key="2">
    <source>
        <dbReference type="ARBA" id="ARBA00006994"/>
    </source>
</evidence>
<dbReference type="GO" id="GO:0006353">
    <property type="term" value="P:DNA-templated transcription termination"/>
    <property type="evidence" value="ECO:0007669"/>
    <property type="project" value="UniProtKB-KW"/>
</dbReference>
<keyword evidence="10" id="KW-0804">Transcription</keyword>
<evidence type="ECO:0000256" key="11">
    <source>
        <dbReference type="ARBA" id="ARBA00023242"/>
    </source>
</evidence>
<evidence type="ECO:0000256" key="10">
    <source>
        <dbReference type="ARBA" id="ARBA00023163"/>
    </source>
</evidence>
<dbReference type="InterPro" id="IPR004859">
    <property type="entry name" value="Xrn1_N"/>
</dbReference>
<evidence type="ECO:0000313" key="17">
    <source>
        <dbReference type="Proteomes" id="UP000188320"/>
    </source>
</evidence>
<dbReference type="Pfam" id="PF17846">
    <property type="entry name" value="XRN_M"/>
    <property type="match status" value="2"/>
</dbReference>
<evidence type="ECO:0000256" key="3">
    <source>
        <dbReference type="ARBA" id="ARBA00022472"/>
    </source>
</evidence>
<evidence type="ECO:0000256" key="1">
    <source>
        <dbReference type="ARBA" id="ARBA00004123"/>
    </source>
</evidence>
<dbReference type="PANTHER" id="PTHR12341:SF41">
    <property type="entry name" value="5'-3' EXORIBONUCLEASE 2"/>
    <property type="match status" value="1"/>
</dbReference>
<evidence type="ECO:0000256" key="6">
    <source>
        <dbReference type="ARBA" id="ARBA00022722"/>
    </source>
</evidence>
<dbReference type="EC" id="3.1.13.-" evidence="12"/>
<evidence type="ECO:0000259" key="14">
    <source>
        <dbReference type="Pfam" id="PF03159"/>
    </source>
</evidence>
<feature type="region of interest" description="Disordered" evidence="13">
    <location>
        <begin position="497"/>
        <end position="563"/>
    </location>
</feature>
<feature type="region of interest" description="Disordered" evidence="13">
    <location>
        <begin position="454"/>
        <end position="476"/>
    </location>
</feature>
<proteinExistence type="inferred from homology"/>
<dbReference type="GO" id="GO:0003723">
    <property type="term" value="F:RNA binding"/>
    <property type="evidence" value="ECO:0007669"/>
    <property type="project" value="TreeGrafter"/>
</dbReference>
<evidence type="ECO:0000256" key="9">
    <source>
        <dbReference type="ARBA" id="ARBA00023015"/>
    </source>
</evidence>
<evidence type="ECO:0000313" key="16">
    <source>
        <dbReference type="EMBL" id="OMH80541.1"/>
    </source>
</evidence>
<dbReference type="GO" id="GO:0004534">
    <property type="term" value="F:5'-3' RNA exonuclease activity"/>
    <property type="evidence" value="ECO:0007669"/>
    <property type="project" value="UniProtKB-UniRule"/>
</dbReference>
<evidence type="ECO:0000256" key="8">
    <source>
        <dbReference type="ARBA" id="ARBA00022839"/>
    </source>
</evidence>
<dbReference type="Gene3D" id="1.25.40.1050">
    <property type="match status" value="1"/>
</dbReference>
<dbReference type="AlphaFoldDB" id="A0A1R1PHT7"/>
<evidence type="ECO:0000259" key="15">
    <source>
        <dbReference type="Pfam" id="PF17846"/>
    </source>
</evidence>
<dbReference type="GO" id="GO:0006364">
    <property type="term" value="P:rRNA processing"/>
    <property type="evidence" value="ECO:0007669"/>
    <property type="project" value="UniProtKB-KW"/>
</dbReference>
<keyword evidence="4" id="KW-0698">rRNA processing</keyword>
<comment type="subcellular location">
    <subcellularLocation>
        <location evidence="1">Nucleus</location>
    </subcellularLocation>
</comment>
<dbReference type="OrthoDB" id="372487at2759"/>
<dbReference type="Proteomes" id="UP000188320">
    <property type="component" value="Unassembled WGS sequence"/>
</dbReference>
<comment type="function">
    <text evidence="12">Possesses 5'-&gt;3' exoribonuclease activity. May promote termination of transcription by RNA polymerase II.</text>
</comment>
<dbReference type="PIRSF" id="PIRSF037239">
    <property type="entry name" value="Exonuclease_Xrn2"/>
    <property type="match status" value="1"/>
</dbReference>
<name>A0A1R1PHT7_ZANCU</name>
<keyword evidence="3" id="KW-0806">Transcription termination</keyword>
<feature type="domain" description="Xrn1 helical" evidence="15">
    <location>
        <begin position="519"/>
        <end position="680"/>
    </location>
</feature>
<evidence type="ECO:0000256" key="7">
    <source>
        <dbReference type="ARBA" id="ARBA00022801"/>
    </source>
</evidence>
<dbReference type="FunFam" id="3.40.50.12390:FF:000003">
    <property type="entry name" value="5'-3' exoribonuclease"/>
    <property type="match status" value="1"/>
</dbReference>
<dbReference type="Gene3D" id="3.40.50.12390">
    <property type="match status" value="2"/>
</dbReference>
<keyword evidence="6 12" id="KW-0540">Nuclease</keyword>
<evidence type="ECO:0000256" key="13">
    <source>
        <dbReference type="SAM" id="MobiDB-lite"/>
    </source>
</evidence>
<dbReference type="PANTHER" id="PTHR12341">
    <property type="entry name" value="5'-&gt;3' EXORIBONUCLEASE"/>
    <property type="match status" value="1"/>
</dbReference>
<reference evidence="17" key="1">
    <citation type="submission" date="2017-01" db="EMBL/GenBank/DDBJ databases">
        <authorList>
            <person name="Wang Y."/>
            <person name="White M."/>
            <person name="Kvist S."/>
            <person name="Moncalvo J.-M."/>
        </authorList>
    </citation>
    <scope>NUCLEOTIDE SEQUENCE [LARGE SCALE GENOMIC DNA]</scope>
    <source>
        <strain evidence="17">COL-18-3</strain>
    </source>
</reference>
<dbReference type="CDD" id="cd18673">
    <property type="entry name" value="PIN_XRN1-2-like"/>
    <property type="match status" value="1"/>
</dbReference>
<dbReference type="InterPro" id="IPR027073">
    <property type="entry name" value="5_3_exoribonuclease"/>
</dbReference>
<comment type="similarity">
    <text evidence="2 12">Belongs to the 5'-3' exonuclease family. XRN2/RAT1 subfamily.</text>
</comment>
<dbReference type="InterPro" id="IPR041412">
    <property type="entry name" value="Xrn1_helical"/>
</dbReference>
<feature type="domain" description="Xrn1 helical" evidence="15">
    <location>
        <begin position="715"/>
        <end position="921"/>
    </location>
</feature>
<dbReference type="GO" id="GO:0000956">
    <property type="term" value="P:nuclear-transcribed mRNA catabolic process"/>
    <property type="evidence" value="ECO:0007669"/>
    <property type="project" value="TreeGrafter"/>
</dbReference>
<evidence type="ECO:0000256" key="12">
    <source>
        <dbReference type="PIRNR" id="PIRNR037239"/>
    </source>
</evidence>
<protein>
    <recommendedName>
        <fullName evidence="12">5'-3' exoribonuclease</fullName>
        <ecNumber evidence="12">3.1.13.-</ecNumber>
    </recommendedName>
</protein>
<dbReference type="Pfam" id="PF03159">
    <property type="entry name" value="XRN_N"/>
    <property type="match status" value="1"/>
</dbReference>
<keyword evidence="11" id="KW-0539">Nucleus</keyword>
<feature type="region of interest" description="Disordered" evidence="13">
    <location>
        <begin position="938"/>
        <end position="1017"/>
    </location>
</feature>
<dbReference type="GO" id="GO:0006397">
    <property type="term" value="P:mRNA processing"/>
    <property type="evidence" value="ECO:0007669"/>
    <property type="project" value="UniProtKB-UniRule"/>
</dbReference>
<dbReference type="FunFam" id="3.40.50.12390:FF:000005">
    <property type="entry name" value="5'-3' exoribonuclease 2"/>
    <property type="match status" value="1"/>
</dbReference>
<dbReference type="InterPro" id="IPR017151">
    <property type="entry name" value="Xrn2/3/4"/>
</dbReference>
<feature type="compositionally biased region" description="Basic and acidic residues" evidence="13">
    <location>
        <begin position="399"/>
        <end position="410"/>
    </location>
</feature>
<dbReference type="GO" id="GO:0005634">
    <property type="term" value="C:nucleus"/>
    <property type="evidence" value="ECO:0007669"/>
    <property type="project" value="UniProtKB-SubCell"/>
</dbReference>
<organism evidence="16 17">
    <name type="scientific">Zancudomyces culisetae</name>
    <name type="common">Gut fungus</name>
    <name type="synonym">Smittium culisetae</name>
    <dbReference type="NCBI Taxonomy" id="1213189"/>
    <lineage>
        <taxon>Eukaryota</taxon>
        <taxon>Fungi</taxon>
        <taxon>Fungi incertae sedis</taxon>
        <taxon>Zoopagomycota</taxon>
        <taxon>Kickxellomycotina</taxon>
        <taxon>Harpellomycetes</taxon>
        <taxon>Harpellales</taxon>
        <taxon>Legeriomycetaceae</taxon>
        <taxon>Zancudomyces</taxon>
    </lineage>
</organism>
<comment type="caution">
    <text evidence="16">The sequence shown here is derived from an EMBL/GenBank/DDBJ whole genome shotgun (WGS) entry which is preliminary data.</text>
</comment>
<evidence type="ECO:0000256" key="5">
    <source>
        <dbReference type="ARBA" id="ARBA00022664"/>
    </source>
</evidence>
<feature type="compositionally biased region" description="Low complexity" evidence="13">
    <location>
        <begin position="966"/>
        <end position="1000"/>
    </location>
</feature>
<keyword evidence="17" id="KW-1185">Reference proteome</keyword>
<feature type="domain" description="Xrn1 N-terminal" evidence="14">
    <location>
        <begin position="1"/>
        <end position="264"/>
    </location>
</feature>